<evidence type="ECO:0000313" key="3">
    <source>
        <dbReference type="EMBL" id="SPO41097.1"/>
    </source>
</evidence>
<accession>A0A5C3FBQ3</accession>
<dbReference type="OrthoDB" id="60822at2759"/>
<organism evidence="3 4">
    <name type="scientific">Pseudozyma flocculosa</name>
    <dbReference type="NCBI Taxonomy" id="84751"/>
    <lineage>
        <taxon>Eukaryota</taxon>
        <taxon>Fungi</taxon>
        <taxon>Dikarya</taxon>
        <taxon>Basidiomycota</taxon>
        <taxon>Ustilaginomycotina</taxon>
        <taxon>Ustilaginomycetes</taxon>
        <taxon>Ustilaginales</taxon>
        <taxon>Ustilaginaceae</taxon>
        <taxon>Pseudozyma</taxon>
    </lineage>
</organism>
<dbReference type="Proteomes" id="UP000323386">
    <property type="component" value="Unassembled WGS sequence"/>
</dbReference>
<dbReference type="InterPro" id="IPR011893">
    <property type="entry name" value="Selenoprotein_Rdx-typ"/>
</dbReference>
<feature type="compositionally biased region" description="Low complexity" evidence="2">
    <location>
        <begin position="35"/>
        <end position="48"/>
    </location>
</feature>
<feature type="region of interest" description="Disordered" evidence="2">
    <location>
        <begin position="1"/>
        <end position="59"/>
    </location>
</feature>
<dbReference type="Pfam" id="PF10262">
    <property type="entry name" value="Rdx"/>
    <property type="match status" value="1"/>
</dbReference>
<evidence type="ECO:0000313" key="4">
    <source>
        <dbReference type="Proteomes" id="UP000323386"/>
    </source>
</evidence>
<keyword evidence="4" id="KW-1185">Reference proteome</keyword>
<keyword evidence="1" id="KW-0676">Redox-active center</keyword>
<proteinExistence type="predicted"/>
<dbReference type="SUPFAM" id="SSF52833">
    <property type="entry name" value="Thioredoxin-like"/>
    <property type="match status" value="1"/>
</dbReference>
<protein>
    <submittedName>
        <fullName evidence="3">Uncharacterized protein</fullName>
    </submittedName>
</protein>
<name>A0A5C3FBQ3_9BASI</name>
<feature type="compositionally biased region" description="Basic and acidic residues" evidence="2">
    <location>
        <begin position="128"/>
        <end position="140"/>
    </location>
</feature>
<dbReference type="PANTHER" id="PTHR36417">
    <property type="entry name" value="SELENOPROTEIN DOMAIN PROTEIN (AFU_ORTHOLOGUE AFUA_1G05220)"/>
    <property type="match status" value="1"/>
</dbReference>
<sequence>MPSQPALASTAMSEHKDRADGQDEATTCQDCSPDPAATPVQPAQAQAPIPAPAPVEESAKEDILDKSTFIPPLSHIAGDLPSPSLVIEFCHRCRFYPRASWIQTELWLTFPPDESCILPPPSSSVSKEGGKGGQDQKKEGHINAILLLPRTSQETGGRFRIWINLPPSPPLPSSTTTTVTEEKGREGAVKWDLIWDRKTDGGFPELRKLKQLIRDRIAPGSGLGHSDKTVS</sequence>
<dbReference type="AlphaFoldDB" id="A0A5C3FBQ3"/>
<evidence type="ECO:0000256" key="2">
    <source>
        <dbReference type="SAM" id="MobiDB-lite"/>
    </source>
</evidence>
<evidence type="ECO:0000256" key="1">
    <source>
        <dbReference type="ARBA" id="ARBA00023284"/>
    </source>
</evidence>
<gene>
    <name evidence="3" type="ORF">PSFLO_06579</name>
</gene>
<feature type="compositionally biased region" description="Polar residues" evidence="2">
    <location>
        <begin position="1"/>
        <end position="12"/>
    </location>
</feature>
<dbReference type="InterPro" id="IPR036249">
    <property type="entry name" value="Thioredoxin-like_sf"/>
</dbReference>
<dbReference type="PANTHER" id="PTHR36417:SF2">
    <property type="entry name" value="SELENOPROTEIN DOMAIN PROTEIN (AFU_ORTHOLOGUE AFUA_1G05220)"/>
    <property type="match status" value="1"/>
</dbReference>
<reference evidence="3 4" key="1">
    <citation type="submission" date="2018-03" db="EMBL/GenBank/DDBJ databases">
        <authorList>
            <person name="Guldener U."/>
        </authorList>
    </citation>
    <scope>NUCLEOTIDE SEQUENCE [LARGE SCALE GENOMIC DNA]</scope>
    <source>
        <strain evidence="3 4">DAOM196992</strain>
    </source>
</reference>
<dbReference type="Gene3D" id="3.40.30.10">
    <property type="entry name" value="Glutaredoxin"/>
    <property type="match status" value="1"/>
</dbReference>
<feature type="region of interest" description="Disordered" evidence="2">
    <location>
        <begin position="119"/>
        <end position="140"/>
    </location>
</feature>
<dbReference type="EMBL" id="OOIP01000024">
    <property type="protein sequence ID" value="SPO41097.1"/>
    <property type="molecule type" value="Genomic_DNA"/>
</dbReference>